<keyword evidence="5" id="KW-1185">Reference proteome</keyword>
<sequence length="187" mass="20002">MKDLANSPLALALFFCLATICAQSQSDSRTLERSMNPEKSISQNTEASKNHKTLLAAVKAADLEDVLDESGPFTVFAPSDVAFGKIPKDTMKALLLPENKKELHAVLTYHIVAGNLSASSILKAMCRGKGKATFTTVQGDILTATMKGLDIILTDNTGNTAKITQADANQCNGVIHVIDSVILPKRM</sequence>
<keyword evidence="2" id="KW-0732">Signal</keyword>
<evidence type="ECO:0000256" key="2">
    <source>
        <dbReference type="SAM" id="SignalP"/>
    </source>
</evidence>
<dbReference type="PANTHER" id="PTHR10900">
    <property type="entry name" value="PERIOSTIN-RELATED"/>
    <property type="match status" value="1"/>
</dbReference>
<evidence type="ECO:0000259" key="3">
    <source>
        <dbReference type="PROSITE" id="PS50213"/>
    </source>
</evidence>
<dbReference type="KEGG" id="cagg:HYG79_00060"/>
<feature type="signal peptide" evidence="2">
    <location>
        <begin position="1"/>
        <end position="24"/>
    </location>
</feature>
<dbReference type="InterPro" id="IPR036378">
    <property type="entry name" value="FAS1_dom_sf"/>
</dbReference>
<dbReference type="FunFam" id="2.30.180.10:FF:000032">
    <property type="entry name" value="Fasciclin domain-containing protein, putative"/>
    <property type="match status" value="1"/>
</dbReference>
<dbReference type="PANTHER" id="PTHR10900:SF77">
    <property type="entry name" value="FI19380P1"/>
    <property type="match status" value="1"/>
</dbReference>
<dbReference type="Pfam" id="PF02469">
    <property type="entry name" value="Fasciclin"/>
    <property type="match status" value="1"/>
</dbReference>
<protein>
    <submittedName>
        <fullName evidence="4">Fasciclin domain-containing protein</fullName>
    </submittedName>
</protein>
<feature type="domain" description="FAS1" evidence="3">
    <location>
        <begin position="38"/>
        <end position="182"/>
    </location>
</feature>
<reference evidence="4 5" key="1">
    <citation type="journal article" date="2006" name="Int. J. Syst. Evol. Microbiol.">
        <title>Costertonia aggregata gen. nov., sp. nov., a mesophilic marine bacterium of the family Flavobacteriaceae, isolated from a mature biofilm.</title>
        <authorList>
            <person name="Kwon K.K."/>
            <person name="Lee Y.K."/>
            <person name="Lee H.K."/>
        </authorList>
    </citation>
    <scope>NUCLEOTIDE SEQUENCE [LARGE SCALE GENOMIC DNA]</scope>
    <source>
        <strain evidence="4 5">KCCM 42265</strain>
    </source>
</reference>
<dbReference type="Proteomes" id="UP000509302">
    <property type="component" value="Chromosome"/>
</dbReference>
<dbReference type="RefSeq" id="WP_179240145.1">
    <property type="nucleotide sequence ID" value="NZ_CP058595.1"/>
</dbReference>
<evidence type="ECO:0000256" key="1">
    <source>
        <dbReference type="SAM" id="MobiDB-lite"/>
    </source>
</evidence>
<dbReference type="Gene3D" id="2.30.180.10">
    <property type="entry name" value="FAS1 domain"/>
    <property type="match status" value="1"/>
</dbReference>
<accession>A0A7H9AJR0</accession>
<evidence type="ECO:0000313" key="5">
    <source>
        <dbReference type="Proteomes" id="UP000509302"/>
    </source>
</evidence>
<dbReference type="AlphaFoldDB" id="A0A7H9AJR0"/>
<evidence type="ECO:0000313" key="4">
    <source>
        <dbReference type="EMBL" id="QLG43808.1"/>
    </source>
</evidence>
<proteinExistence type="predicted"/>
<feature type="compositionally biased region" description="Polar residues" evidence="1">
    <location>
        <begin position="37"/>
        <end position="47"/>
    </location>
</feature>
<dbReference type="SMART" id="SM00554">
    <property type="entry name" value="FAS1"/>
    <property type="match status" value="1"/>
</dbReference>
<gene>
    <name evidence="4" type="ORF">HYG79_00060</name>
</gene>
<dbReference type="PROSITE" id="PS50213">
    <property type="entry name" value="FAS1"/>
    <property type="match status" value="1"/>
</dbReference>
<dbReference type="InterPro" id="IPR050904">
    <property type="entry name" value="Adhesion/Biosynth-related"/>
</dbReference>
<organism evidence="4 5">
    <name type="scientific">Costertonia aggregata</name>
    <dbReference type="NCBI Taxonomy" id="343403"/>
    <lineage>
        <taxon>Bacteria</taxon>
        <taxon>Pseudomonadati</taxon>
        <taxon>Bacteroidota</taxon>
        <taxon>Flavobacteriia</taxon>
        <taxon>Flavobacteriales</taxon>
        <taxon>Flavobacteriaceae</taxon>
        <taxon>Costertonia</taxon>
    </lineage>
</organism>
<name>A0A7H9AJR0_9FLAO</name>
<dbReference type="InterPro" id="IPR000782">
    <property type="entry name" value="FAS1_domain"/>
</dbReference>
<dbReference type="EMBL" id="CP058595">
    <property type="protein sequence ID" value="QLG43808.1"/>
    <property type="molecule type" value="Genomic_DNA"/>
</dbReference>
<dbReference type="SUPFAM" id="SSF82153">
    <property type="entry name" value="FAS1 domain"/>
    <property type="match status" value="1"/>
</dbReference>
<feature type="region of interest" description="Disordered" evidence="1">
    <location>
        <begin position="28"/>
        <end position="47"/>
    </location>
</feature>
<feature type="chain" id="PRO_5028875992" evidence="2">
    <location>
        <begin position="25"/>
        <end position="187"/>
    </location>
</feature>